<evidence type="ECO:0000256" key="2">
    <source>
        <dbReference type="SAM" id="SignalP"/>
    </source>
</evidence>
<accession>A0AAV7AL55</accession>
<evidence type="ECO:0000313" key="5">
    <source>
        <dbReference type="EMBL" id="KAG8562219.1"/>
    </source>
</evidence>
<feature type="domain" description="CSC1/OSCA1-like N-terminal transmembrane" evidence="3">
    <location>
        <begin position="2"/>
        <end position="61"/>
    </location>
</feature>
<keyword evidence="1" id="KW-0812">Transmembrane</keyword>
<dbReference type="Pfam" id="PF13967">
    <property type="entry name" value="RSN1_TM"/>
    <property type="match status" value="1"/>
</dbReference>
<dbReference type="InterPro" id="IPR045122">
    <property type="entry name" value="Csc1-like"/>
</dbReference>
<proteinExistence type="predicted"/>
<dbReference type="InterPro" id="IPR027815">
    <property type="entry name" value="CSC1/OSCA1-like_cyt"/>
</dbReference>
<evidence type="ECO:0000313" key="6">
    <source>
        <dbReference type="Proteomes" id="UP000824782"/>
    </source>
</evidence>
<name>A0AAV7AL55_ENGPU</name>
<sequence>MLLVCVLSVSIILPVNFSGDLLGDSPAQFGRTTIVNVPTQDRFLWLHSVFALLYFLLTVLCMRHHTASLHYREDDKVVRTLMVTHIPREISDPSLITKHFHEAYPSCTVTDVQFSYDVRRLMKLDTER</sequence>
<dbReference type="PANTHER" id="PTHR13018:SF21">
    <property type="entry name" value="CALCIUM PERMEABLE STRESS-GATED CATION CHANNEL 1"/>
    <property type="match status" value="1"/>
</dbReference>
<evidence type="ECO:0000259" key="3">
    <source>
        <dbReference type="Pfam" id="PF13967"/>
    </source>
</evidence>
<evidence type="ECO:0000256" key="1">
    <source>
        <dbReference type="SAM" id="Phobius"/>
    </source>
</evidence>
<feature type="chain" id="PRO_5043406368" evidence="2">
    <location>
        <begin position="18"/>
        <end position="128"/>
    </location>
</feature>
<keyword evidence="6" id="KW-1185">Reference proteome</keyword>
<dbReference type="PANTHER" id="PTHR13018">
    <property type="entry name" value="PROBABLE MEMBRANE PROTEIN DUF221-RELATED"/>
    <property type="match status" value="1"/>
</dbReference>
<dbReference type="Proteomes" id="UP000824782">
    <property type="component" value="Unassembled WGS sequence"/>
</dbReference>
<feature type="signal peptide" evidence="2">
    <location>
        <begin position="1"/>
        <end position="17"/>
    </location>
</feature>
<dbReference type="Pfam" id="PF14703">
    <property type="entry name" value="PHM7_cyt"/>
    <property type="match status" value="1"/>
</dbReference>
<comment type="caution">
    <text evidence="5">The sequence shown here is derived from an EMBL/GenBank/DDBJ whole genome shotgun (WGS) entry which is preliminary data.</text>
</comment>
<protein>
    <submittedName>
        <fullName evidence="5">Uncharacterized protein</fullName>
    </submittedName>
</protein>
<reference evidence="5" key="1">
    <citation type="thesis" date="2020" institute="ProQuest LLC" country="789 East Eisenhower Parkway, Ann Arbor, MI, USA">
        <title>Comparative Genomics and Chromosome Evolution.</title>
        <authorList>
            <person name="Mudd A.B."/>
        </authorList>
    </citation>
    <scope>NUCLEOTIDE SEQUENCE</scope>
    <source>
        <strain evidence="5">237g6f4</strain>
        <tissue evidence="5">Blood</tissue>
    </source>
</reference>
<evidence type="ECO:0000259" key="4">
    <source>
        <dbReference type="Pfam" id="PF14703"/>
    </source>
</evidence>
<dbReference type="GO" id="GO:0005227">
    <property type="term" value="F:calcium-activated cation channel activity"/>
    <property type="evidence" value="ECO:0007669"/>
    <property type="project" value="InterPro"/>
</dbReference>
<feature type="domain" description="CSC1/OSCA1-like cytosolic" evidence="4">
    <location>
        <begin position="79"/>
        <end position="128"/>
    </location>
</feature>
<organism evidence="5 6">
    <name type="scientific">Engystomops pustulosus</name>
    <name type="common">Tungara frog</name>
    <name type="synonym">Physalaemus pustulosus</name>
    <dbReference type="NCBI Taxonomy" id="76066"/>
    <lineage>
        <taxon>Eukaryota</taxon>
        <taxon>Metazoa</taxon>
        <taxon>Chordata</taxon>
        <taxon>Craniata</taxon>
        <taxon>Vertebrata</taxon>
        <taxon>Euteleostomi</taxon>
        <taxon>Amphibia</taxon>
        <taxon>Batrachia</taxon>
        <taxon>Anura</taxon>
        <taxon>Neobatrachia</taxon>
        <taxon>Hyloidea</taxon>
        <taxon>Leptodactylidae</taxon>
        <taxon>Leiuperinae</taxon>
        <taxon>Engystomops</taxon>
    </lineage>
</organism>
<dbReference type="AlphaFoldDB" id="A0AAV7AL55"/>
<dbReference type="InterPro" id="IPR032880">
    <property type="entry name" value="CSC1/OSCA1-like_N"/>
</dbReference>
<dbReference type="EMBL" id="WNYA01000007">
    <property type="protein sequence ID" value="KAG8562219.1"/>
    <property type="molecule type" value="Genomic_DNA"/>
</dbReference>
<keyword evidence="1" id="KW-0472">Membrane</keyword>
<dbReference type="GO" id="GO:0005886">
    <property type="term" value="C:plasma membrane"/>
    <property type="evidence" value="ECO:0007669"/>
    <property type="project" value="TreeGrafter"/>
</dbReference>
<keyword evidence="1" id="KW-1133">Transmembrane helix</keyword>
<feature type="transmembrane region" description="Helical" evidence="1">
    <location>
        <begin position="42"/>
        <end position="62"/>
    </location>
</feature>
<gene>
    <name evidence="5" type="ORF">GDO81_015618</name>
</gene>
<keyword evidence="2" id="KW-0732">Signal</keyword>